<dbReference type="InterPro" id="IPR000792">
    <property type="entry name" value="Tscrpt_reg_LuxR_C"/>
</dbReference>
<dbReference type="Gene3D" id="1.10.10.10">
    <property type="entry name" value="Winged helix-like DNA-binding domain superfamily/Winged helix DNA-binding domain"/>
    <property type="match status" value="1"/>
</dbReference>
<accession>A0A2Z5UV57</accession>
<dbReference type="EMBL" id="AP018005">
    <property type="protein sequence ID" value="BBB14945.1"/>
    <property type="molecule type" value="Genomic_DNA"/>
</dbReference>
<dbReference type="Pfam" id="PF00196">
    <property type="entry name" value="GerE"/>
    <property type="match status" value="1"/>
</dbReference>
<evidence type="ECO:0000259" key="1">
    <source>
        <dbReference type="SMART" id="SM00421"/>
    </source>
</evidence>
<sequence>MVISKREKDAVWNNVFVREGDYYSSLAELSLLNKDIRNPSFLQLRIETLFLAHKYPKSSIFLTKFSEQELGCLLLAAWGFEIGETAEILGLKEDSINKCRANISKKLGTRNIPHSVFIATQAGILTFDNVDFILQPKNKTTQHIKKI</sequence>
<dbReference type="OrthoDB" id="3632059at2"/>
<dbReference type="GO" id="GO:0003677">
    <property type="term" value="F:DNA binding"/>
    <property type="evidence" value="ECO:0007669"/>
    <property type="project" value="InterPro"/>
</dbReference>
<reference evidence="2 3" key="1">
    <citation type="submission" date="2017-03" db="EMBL/GenBank/DDBJ databases">
        <title>The genome sequence of Candidatus Rickettsiella viridis.</title>
        <authorList>
            <person name="Nikoh N."/>
            <person name="Tsuchida T."/>
            <person name="Yamaguchi K."/>
            <person name="Maeda T."/>
            <person name="Shigenobu S."/>
            <person name="Fukatsu T."/>
        </authorList>
    </citation>
    <scope>NUCLEOTIDE SEQUENCE [LARGE SCALE GENOMIC DNA]</scope>
    <source>
        <strain evidence="2 3">Ap-RA04</strain>
    </source>
</reference>
<evidence type="ECO:0000313" key="2">
    <source>
        <dbReference type="EMBL" id="BBB14945.1"/>
    </source>
</evidence>
<name>A0A2Z5UV57_9COXI</name>
<keyword evidence="3" id="KW-1185">Reference proteome</keyword>
<dbReference type="SUPFAM" id="SSF46894">
    <property type="entry name" value="C-terminal effector domain of the bipartite response regulators"/>
    <property type="match status" value="1"/>
</dbReference>
<proteinExistence type="predicted"/>
<dbReference type="AlphaFoldDB" id="A0A2Z5UV57"/>
<protein>
    <submittedName>
        <fullName evidence="2">Autoinducer-binding domain protein</fullName>
    </submittedName>
</protein>
<dbReference type="KEGG" id="rvi:RVIR1_04320"/>
<dbReference type="InterPro" id="IPR016032">
    <property type="entry name" value="Sig_transdc_resp-reg_C-effctor"/>
</dbReference>
<dbReference type="Proteomes" id="UP000282483">
    <property type="component" value="Chromosome"/>
</dbReference>
<dbReference type="GO" id="GO:0006355">
    <property type="term" value="P:regulation of DNA-templated transcription"/>
    <property type="evidence" value="ECO:0007669"/>
    <property type="project" value="InterPro"/>
</dbReference>
<feature type="domain" description="HTH luxR-type" evidence="1">
    <location>
        <begin position="62"/>
        <end position="119"/>
    </location>
</feature>
<dbReference type="RefSeq" id="WP_126322451.1">
    <property type="nucleotide sequence ID" value="NZ_AP018005.1"/>
</dbReference>
<gene>
    <name evidence="2" type="ORF">RVIR1_04320</name>
</gene>
<dbReference type="InterPro" id="IPR036388">
    <property type="entry name" value="WH-like_DNA-bd_sf"/>
</dbReference>
<dbReference type="SMART" id="SM00421">
    <property type="entry name" value="HTH_LUXR"/>
    <property type="match status" value="1"/>
</dbReference>
<organism evidence="2 3">
    <name type="scientific">Candidatus Rickettsiella viridis</name>
    <dbReference type="NCBI Taxonomy" id="676208"/>
    <lineage>
        <taxon>Bacteria</taxon>
        <taxon>Pseudomonadati</taxon>
        <taxon>Pseudomonadota</taxon>
        <taxon>Gammaproteobacteria</taxon>
        <taxon>Legionellales</taxon>
        <taxon>Coxiellaceae</taxon>
        <taxon>Rickettsiella</taxon>
    </lineage>
</organism>
<evidence type="ECO:0000313" key="3">
    <source>
        <dbReference type="Proteomes" id="UP000282483"/>
    </source>
</evidence>